<keyword evidence="2" id="KW-1185">Reference proteome</keyword>
<gene>
    <name evidence="1" type="ORF">AGR2A_Lc70064</name>
</gene>
<dbReference type="Proteomes" id="UP000191933">
    <property type="component" value="Unassembled WGS sequence"/>
</dbReference>
<evidence type="ECO:0000313" key="1">
    <source>
        <dbReference type="EMBL" id="CUW99281.1"/>
    </source>
</evidence>
<dbReference type="AlphaFoldDB" id="A0A9W5F1Y8"/>
<dbReference type="EMBL" id="FBVY01000036">
    <property type="protein sequence ID" value="CUW99281.1"/>
    <property type="molecule type" value="Genomic_DNA"/>
</dbReference>
<accession>A0A9W5F1Y8</accession>
<evidence type="ECO:0008006" key="3">
    <source>
        <dbReference type="Google" id="ProtNLM"/>
    </source>
</evidence>
<reference evidence="1 2" key="1">
    <citation type="submission" date="2016-01" db="EMBL/GenBank/DDBJ databases">
        <authorList>
            <person name="Regsiter A."/>
            <person name="william w."/>
        </authorList>
    </citation>
    <scope>NUCLEOTIDE SEQUENCE [LARGE SCALE GENOMIC DNA]</scope>
    <source>
        <strain evidence="1 2">CFBP 5494</strain>
    </source>
</reference>
<sequence>MSLVQEVRISLAVPVPVEGADGKPAKRDSFTMYRPNVAHAKQLAVLIGPKLASQLMSDGKANIDDVDIGGLITELSSTLLTTDGLDSLTGIVASMSREETAFIDQLDWLDLVSVGKALLDFFPALRSLGRSNTPQT</sequence>
<name>A0A9W5F1Y8_9HYPH</name>
<comment type="caution">
    <text evidence="1">The sequence shown here is derived from an EMBL/GenBank/DDBJ whole genome shotgun (WGS) entry which is preliminary data.</text>
</comment>
<proteinExistence type="predicted"/>
<dbReference type="RefSeq" id="WP_080823263.1">
    <property type="nucleotide sequence ID" value="NZ_LT009719.1"/>
</dbReference>
<evidence type="ECO:0000313" key="2">
    <source>
        <dbReference type="Proteomes" id="UP000191933"/>
    </source>
</evidence>
<protein>
    <recommendedName>
        <fullName evidence="3">Tail assembly chaperone E/41/14-like protein</fullName>
    </recommendedName>
</protein>
<organism evidence="1 2">
    <name type="scientific">Agrobacterium genomosp. 2 str. CFBP 5494</name>
    <dbReference type="NCBI Taxonomy" id="1183436"/>
    <lineage>
        <taxon>Bacteria</taxon>
        <taxon>Pseudomonadati</taxon>
        <taxon>Pseudomonadota</taxon>
        <taxon>Alphaproteobacteria</taxon>
        <taxon>Hyphomicrobiales</taxon>
        <taxon>Rhizobiaceae</taxon>
        <taxon>Rhizobium/Agrobacterium group</taxon>
        <taxon>Agrobacterium</taxon>
        <taxon>Agrobacterium tumefaciens complex</taxon>
    </lineage>
</organism>